<feature type="transmembrane region" description="Helical" evidence="2">
    <location>
        <begin position="71"/>
        <end position="87"/>
    </location>
</feature>
<name>A0A8C7LI11_ONCKI</name>
<feature type="region of interest" description="Disordered" evidence="1">
    <location>
        <begin position="157"/>
        <end position="179"/>
    </location>
</feature>
<keyword evidence="4" id="KW-1185">Reference proteome</keyword>
<evidence type="ECO:0000313" key="3">
    <source>
        <dbReference type="Ensembl" id="ENSOKIP00005116409.1"/>
    </source>
</evidence>
<reference evidence="3" key="1">
    <citation type="submission" date="2025-08" db="UniProtKB">
        <authorList>
            <consortium name="Ensembl"/>
        </authorList>
    </citation>
    <scope>IDENTIFICATION</scope>
</reference>
<accession>A0A8C7LI11</accession>
<keyword evidence="2" id="KW-0472">Membrane</keyword>
<dbReference type="PANTHER" id="PTHR38505">
    <property type="entry name" value="HYPOTHETICAL PROTEIN LOC100362176"/>
    <property type="match status" value="1"/>
</dbReference>
<dbReference type="PANTHER" id="PTHR38505:SF1">
    <property type="entry name" value="RIKEN CDNA 1110032F04 GENE"/>
    <property type="match status" value="1"/>
</dbReference>
<dbReference type="Pfam" id="PF15843">
    <property type="entry name" value="DUF4719"/>
    <property type="match status" value="1"/>
</dbReference>
<dbReference type="GeneTree" id="ENSGT01110000267826"/>
<organism evidence="3 4">
    <name type="scientific">Oncorhynchus kisutch</name>
    <name type="common">Coho salmon</name>
    <name type="synonym">Salmo kisutch</name>
    <dbReference type="NCBI Taxonomy" id="8019"/>
    <lineage>
        <taxon>Eukaryota</taxon>
        <taxon>Metazoa</taxon>
        <taxon>Chordata</taxon>
        <taxon>Craniata</taxon>
        <taxon>Vertebrata</taxon>
        <taxon>Euteleostomi</taxon>
        <taxon>Actinopterygii</taxon>
        <taxon>Neopterygii</taxon>
        <taxon>Teleostei</taxon>
        <taxon>Protacanthopterygii</taxon>
        <taxon>Salmoniformes</taxon>
        <taxon>Salmonidae</taxon>
        <taxon>Salmoninae</taxon>
        <taxon>Oncorhynchus</taxon>
    </lineage>
</organism>
<proteinExistence type="predicted"/>
<keyword evidence="2" id="KW-1133">Transmembrane helix</keyword>
<dbReference type="InterPro" id="IPR031696">
    <property type="entry name" value="DUF4719"/>
</dbReference>
<protein>
    <submittedName>
        <fullName evidence="3">Uncharacterized protein</fullName>
    </submittedName>
</protein>
<reference evidence="3" key="2">
    <citation type="submission" date="2025-09" db="UniProtKB">
        <authorList>
            <consortium name="Ensembl"/>
        </authorList>
    </citation>
    <scope>IDENTIFICATION</scope>
</reference>
<evidence type="ECO:0000256" key="2">
    <source>
        <dbReference type="SAM" id="Phobius"/>
    </source>
</evidence>
<dbReference type="AlphaFoldDB" id="A0A8C7LI11"/>
<evidence type="ECO:0000313" key="4">
    <source>
        <dbReference type="Proteomes" id="UP000694557"/>
    </source>
</evidence>
<sequence>MCLYLKGHTPSFTFFSLFVINIGHALRNCGEILCRDDQICCAHGNDSVVVGCCRHTVHSTFYNIAMVTRKLSGVLLLLLLFALGYFIQRIACSRPRRQLDSHDPHPLLNGRITVSQDPLLESYTSHSLATDLAPPVSLPAYDEVKYLPTYEETVREGDRGRLENTDTGHGRAGLNEPVPLNAHRPQVKALRYLRDGYGLGKVLLVGEDDHRQTP</sequence>
<dbReference type="Ensembl" id="ENSOKIT00005124482.1">
    <property type="protein sequence ID" value="ENSOKIP00005116409.1"/>
    <property type="gene ID" value="ENSOKIG00005050405.1"/>
</dbReference>
<dbReference type="Proteomes" id="UP000694557">
    <property type="component" value="Unassembled WGS sequence"/>
</dbReference>
<evidence type="ECO:0000256" key="1">
    <source>
        <dbReference type="SAM" id="MobiDB-lite"/>
    </source>
</evidence>
<feature type="compositionally biased region" description="Basic and acidic residues" evidence="1">
    <location>
        <begin position="157"/>
        <end position="169"/>
    </location>
</feature>
<keyword evidence="2" id="KW-0812">Transmembrane</keyword>